<dbReference type="Proteomes" id="UP000295444">
    <property type="component" value="Unassembled WGS sequence"/>
</dbReference>
<proteinExistence type="predicted"/>
<comment type="caution">
    <text evidence="3">The sequence shown here is derived from an EMBL/GenBank/DDBJ whole genome shotgun (WGS) entry which is preliminary data.</text>
</comment>
<keyword evidence="2" id="KW-0472">Membrane</keyword>
<keyword evidence="4" id="KW-1185">Reference proteome</keyword>
<sequence length="608" mass="63974">MENPSPQGEPVPDNAERESAQNPAPTESPQGAEAPGSPAGEPAAEPAADSAAESASPDAAEATPASEPSVSAPESAPGEAAVAAESASDSSQPAPVVSHAEPAAGTPAPAVPAGPVDPDSTPPQGIPVQIPGPAQPQQTVYQNPTWNDPVTAPFKRIRSNDPLAAAIGNASLLGVGYFLMRRGVVAILSIFLTAVLLVLLATTWRTTWFEIVFLVWWVALIAHGWFLAGRGAHKVKSRNQRLTAVAVAVPVILVVALLRWNAVSIESDLDDARAAGDCPKAQGAIDDIWFAHHIVDAPMTVRSAQTADACTRLTTAKQELDHGLATGESVDFDKGFLTLRGVLAVLPGHEHMVDTVLDGFVKGLPTPDACRTAQITDWLRATHPAGDRLDRVKAVLPKVEPNALLGCGDQMMAGESWESARTRYQQLVERYPNDPGAQHAKDGDAKAALGIEHDHVQELVTNGTYCSSPAKYSAAPAYKKGTNRGFFLGSDEYVDDLPGAWKTSDFTKASIMVCLGDHQSGPVVRTCPYTYSGGIGTISVAFHKIAIPVKAYSLRTGKRVADTKIQISGSSCPASFTYTSYAGGPPGDQDITPSKSGVQLAFKFLIVR</sequence>
<feature type="transmembrane region" description="Helical" evidence="2">
    <location>
        <begin position="183"/>
        <end position="202"/>
    </location>
</feature>
<feature type="compositionally biased region" description="Low complexity" evidence="1">
    <location>
        <begin position="126"/>
        <end position="138"/>
    </location>
</feature>
<evidence type="ECO:0000313" key="3">
    <source>
        <dbReference type="EMBL" id="TDP93930.1"/>
    </source>
</evidence>
<name>A0A4R6S2V7_LABRH</name>
<feature type="compositionally biased region" description="Low complexity" evidence="1">
    <location>
        <begin position="100"/>
        <end position="119"/>
    </location>
</feature>
<feature type="transmembrane region" description="Helical" evidence="2">
    <location>
        <begin position="241"/>
        <end position="260"/>
    </location>
</feature>
<keyword evidence="2" id="KW-1133">Transmembrane helix</keyword>
<dbReference type="EMBL" id="SNXZ01000006">
    <property type="protein sequence ID" value="TDP93930.1"/>
    <property type="molecule type" value="Genomic_DNA"/>
</dbReference>
<feature type="transmembrane region" description="Helical" evidence="2">
    <location>
        <begin position="208"/>
        <end position="229"/>
    </location>
</feature>
<evidence type="ECO:0000256" key="1">
    <source>
        <dbReference type="SAM" id="MobiDB-lite"/>
    </source>
</evidence>
<organism evidence="3 4">
    <name type="scientific">Labedaea rhizosphaerae</name>
    <dbReference type="NCBI Taxonomy" id="598644"/>
    <lineage>
        <taxon>Bacteria</taxon>
        <taxon>Bacillati</taxon>
        <taxon>Actinomycetota</taxon>
        <taxon>Actinomycetes</taxon>
        <taxon>Pseudonocardiales</taxon>
        <taxon>Pseudonocardiaceae</taxon>
        <taxon>Labedaea</taxon>
    </lineage>
</organism>
<feature type="compositionally biased region" description="Polar residues" evidence="1">
    <location>
        <begin position="20"/>
        <end position="29"/>
    </location>
</feature>
<protein>
    <submittedName>
        <fullName evidence="3">Uncharacterized protein</fullName>
    </submittedName>
</protein>
<gene>
    <name evidence="3" type="ORF">EV186_106324</name>
</gene>
<evidence type="ECO:0000256" key="2">
    <source>
        <dbReference type="SAM" id="Phobius"/>
    </source>
</evidence>
<feature type="compositionally biased region" description="Low complexity" evidence="1">
    <location>
        <begin position="32"/>
        <end position="91"/>
    </location>
</feature>
<accession>A0A4R6S2V7</accession>
<dbReference type="AlphaFoldDB" id="A0A4R6S2V7"/>
<keyword evidence="2" id="KW-0812">Transmembrane</keyword>
<evidence type="ECO:0000313" key="4">
    <source>
        <dbReference type="Proteomes" id="UP000295444"/>
    </source>
</evidence>
<reference evidence="3 4" key="1">
    <citation type="submission" date="2019-03" db="EMBL/GenBank/DDBJ databases">
        <title>Genomic Encyclopedia of Type Strains, Phase IV (KMG-IV): sequencing the most valuable type-strain genomes for metagenomic binning, comparative biology and taxonomic classification.</title>
        <authorList>
            <person name="Goeker M."/>
        </authorList>
    </citation>
    <scope>NUCLEOTIDE SEQUENCE [LARGE SCALE GENOMIC DNA]</scope>
    <source>
        <strain evidence="3 4">DSM 45361</strain>
    </source>
</reference>
<feature type="region of interest" description="Disordered" evidence="1">
    <location>
        <begin position="1"/>
        <end position="145"/>
    </location>
</feature>